<reference evidence="2" key="1">
    <citation type="journal article" date="2014" name="Int. J. Syst. Evol. Microbiol.">
        <title>Complete genome sequence of Corynebacterium casei LMG S-19264T (=DSM 44701T), isolated from a smear-ripened cheese.</title>
        <authorList>
            <consortium name="US DOE Joint Genome Institute (JGI-PGF)"/>
            <person name="Walter F."/>
            <person name="Albersmeier A."/>
            <person name="Kalinowski J."/>
            <person name="Ruckert C."/>
        </authorList>
    </citation>
    <scope>NUCLEOTIDE SEQUENCE</scope>
    <source>
        <strain evidence="2">KCTC 42731</strain>
    </source>
</reference>
<reference evidence="2" key="2">
    <citation type="submission" date="2020-09" db="EMBL/GenBank/DDBJ databases">
        <authorList>
            <person name="Sun Q."/>
            <person name="Kim S."/>
        </authorList>
    </citation>
    <scope>NUCLEOTIDE SEQUENCE</scope>
    <source>
        <strain evidence="2">KCTC 42731</strain>
    </source>
</reference>
<dbReference type="RefSeq" id="WP_189774407.1">
    <property type="nucleotide sequence ID" value="NZ_BNCK01000013.1"/>
</dbReference>
<proteinExistence type="predicted"/>
<dbReference type="Proteomes" id="UP000623842">
    <property type="component" value="Unassembled WGS sequence"/>
</dbReference>
<evidence type="ECO:0000313" key="3">
    <source>
        <dbReference type="Proteomes" id="UP000623842"/>
    </source>
</evidence>
<dbReference type="EMBL" id="BNCK01000013">
    <property type="protein sequence ID" value="GHG06407.1"/>
    <property type="molecule type" value="Genomic_DNA"/>
</dbReference>
<protein>
    <submittedName>
        <fullName evidence="2">Uncharacterized protein</fullName>
    </submittedName>
</protein>
<keyword evidence="3" id="KW-1185">Reference proteome</keyword>
<gene>
    <name evidence="2" type="ORF">GCM10017161_40060</name>
</gene>
<feature type="transmembrane region" description="Helical" evidence="1">
    <location>
        <begin position="94"/>
        <end position="113"/>
    </location>
</feature>
<name>A0A919BRS5_9GAMM</name>
<organism evidence="2 3">
    <name type="scientific">Thalassotalea marina</name>
    <dbReference type="NCBI Taxonomy" id="1673741"/>
    <lineage>
        <taxon>Bacteria</taxon>
        <taxon>Pseudomonadati</taxon>
        <taxon>Pseudomonadota</taxon>
        <taxon>Gammaproteobacteria</taxon>
        <taxon>Alteromonadales</taxon>
        <taxon>Colwelliaceae</taxon>
        <taxon>Thalassotalea</taxon>
    </lineage>
</organism>
<sequence length="203" mass="23199">MNKEKYKEIKLPNLMILHWVLNPGLAFNELILGQRLPKVMLIDQTSDEPLMERQYLPCPHCQAIHATARWSKQASFQNWFGIICPSCEKTIPCLWNLTSLIILAITFPIWGWFKHPMQARWKKFKLRQYANMKPFENAKAKEVSWLKMGLLFGVCMFVFAAIPLSITDNLAGHSLLTIGIGCTIAGLLFGSMMKLVLGTKSSW</sequence>
<feature type="transmembrane region" description="Helical" evidence="1">
    <location>
        <begin position="178"/>
        <end position="197"/>
    </location>
</feature>
<comment type="caution">
    <text evidence="2">The sequence shown here is derived from an EMBL/GenBank/DDBJ whole genome shotgun (WGS) entry which is preliminary data.</text>
</comment>
<keyword evidence="1" id="KW-0812">Transmembrane</keyword>
<evidence type="ECO:0000313" key="2">
    <source>
        <dbReference type="EMBL" id="GHG06407.1"/>
    </source>
</evidence>
<evidence type="ECO:0000256" key="1">
    <source>
        <dbReference type="SAM" id="Phobius"/>
    </source>
</evidence>
<accession>A0A919BRS5</accession>
<keyword evidence="1" id="KW-0472">Membrane</keyword>
<keyword evidence="1" id="KW-1133">Transmembrane helix</keyword>
<feature type="transmembrane region" description="Helical" evidence="1">
    <location>
        <begin position="145"/>
        <end position="166"/>
    </location>
</feature>
<dbReference type="AlphaFoldDB" id="A0A919BRS5"/>